<accession>A0A316Z4H5</accession>
<evidence type="ECO:0000313" key="3">
    <source>
        <dbReference type="Proteomes" id="UP000245946"/>
    </source>
</evidence>
<dbReference type="GeneID" id="37273392"/>
<organism evidence="2 3">
    <name type="scientific">Tilletiopsis washingtonensis</name>
    <dbReference type="NCBI Taxonomy" id="58919"/>
    <lineage>
        <taxon>Eukaryota</taxon>
        <taxon>Fungi</taxon>
        <taxon>Dikarya</taxon>
        <taxon>Basidiomycota</taxon>
        <taxon>Ustilaginomycotina</taxon>
        <taxon>Exobasidiomycetes</taxon>
        <taxon>Entylomatales</taxon>
        <taxon>Entylomatales incertae sedis</taxon>
        <taxon>Tilletiopsis</taxon>
    </lineage>
</organism>
<dbReference type="Proteomes" id="UP000245946">
    <property type="component" value="Unassembled WGS sequence"/>
</dbReference>
<feature type="region of interest" description="Disordered" evidence="1">
    <location>
        <begin position="130"/>
        <end position="266"/>
    </location>
</feature>
<feature type="compositionally biased region" description="Low complexity" evidence="1">
    <location>
        <begin position="155"/>
        <end position="165"/>
    </location>
</feature>
<proteinExistence type="predicted"/>
<reference evidence="2 3" key="1">
    <citation type="journal article" date="2018" name="Mol. Biol. Evol.">
        <title>Broad Genomic Sampling Reveals a Smut Pathogenic Ancestry of the Fungal Clade Ustilaginomycotina.</title>
        <authorList>
            <person name="Kijpornyongpan T."/>
            <person name="Mondo S.J."/>
            <person name="Barry K."/>
            <person name="Sandor L."/>
            <person name="Lee J."/>
            <person name="Lipzen A."/>
            <person name="Pangilinan J."/>
            <person name="LaButti K."/>
            <person name="Hainaut M."/>
            <person name="Henrissat B."/>
            <person name="Grigoriev I.V."/>
            <person name="Spatafora J.W."/>
            <person name="Aime M.C."/>
        </authorList>
    </citation>
    <scope>NUCLEOTIDE SEQUENCE [LARGE SCALE GENOMIC DNA]</scope>
    <source>
        <strain evidence="2 3">MCA 4186</strain>
    </source>
</reference>
<sequence length="266" mass="28455">MPRKLLGSAASSSSLAPVRCAVASPAVPQQRAAHVAATRKRGAARRAPLTDASSSASRLVRVRASGISYAQGDQMPLHGHASPSACLLPSRCRQRASVMRRVAAAEPNRSSSRTHERRLPFFVALQRRTADASGTADSERHGGLASTAAHRRAPSRPSAGPGSTALPRCERLSAASLRSQHRFKARRAARPQQHRGRSEWSSLGAVACGPGTRTLHPRGRRRRGELGGFVSAAQAKRRGDTLSSRLASPRRLPVAASSSKHLRRHR</sequence>
<dbReference type="AlphaFoldDB" id="A0A316Z4H5"/>
<protein>
    <submittedName>
        <fullName evidence="2">Uncharacterized protein</fullName>
    </submittedName>
</protein>
<keyword evidence="3" id="KW-1185">Reference proteome</keyword>
<gene>
    <name evidence="2" type="ORF">FA09DRAFT_81484</name>
</gene>
<evidence type="ECO:0000256" key="1">
    <source>
        <dbReference type="SAM" id="MobiDB-lite"/>
    </source>
</evidence>
<dbReference type="RefSeq" id="XP_025596946.1">
    <property type="nucleotide sequence ID" value="XM_025745848.1"/>
</dbReference>
<dbReference type="EMBL" id="KZ819298">
    <property type="protein sequence ID" value="PWN96667.1"/>
    <property type="molecule type" value="Genomic_DNA"/>
</dbReference>
<feature type="region of interest" description="Disordered" evidence="1">
    <location>
        <begin position="32"/>
        <end position="55"/>
    </location>
</feature>
<feature type="compositionally biased region" description="Basic residues" evidence="1">
    <location>
        <begin position="179"/>
        <end position="195"/>
    </location>
</feature>
<name>A0A316Z4H5_9BASI</name>
<evidence type="ECO:0000313" key="2">
    <source>
        <dbReference type="EMBL" id="PWN96667.1"/>
    </source>
</evidence>